<dbReference type="RefSeq" id="WP_028460948.1">
    <property type="nucleotide sequence ID" value="NZ_FSRO01000001.1"/>
</dbReference>
<dbReference type="STRING" id="44575.SAMN05216419_10052"/>
<sequence length="329" mass="37206">MQVIMVRSPMSVLNKDYIGYGWAKVNFSEYETAPEVIQKINQEYPQGIRRHTNKVKRFFNLESGDIVIVPLSKAITIGVVNGKKCFDISLAKDQACNLISVNLFRTHDGHILRIARKTLTQGLESRLKIRAANANLTEFKDEIERIIQSIESNGAYKQETYLLEKISEAETVFKENLLKSIISGTTWLSAGGNGLEQLVKELLKIEGYTASIQAKNQSSDIADIDIKASKVDRFSESHLVIQVKHHSNISGEHGLKQLIAYDDIEERNYQKWLITTADLSESSIELAEEHNIKTMVGTEFVDWIYDNITELSFKTKQLLGIIEIPMLAT</sequence>
<dbReference type="Proteomes" id="UP000185062">
    <property type="component" value="Unassembled WGS sequence"/>
</dbReference>
<dbReference type="Pfam" id="PF04471">
    <property type="entry name" value="Mrr_cat"/>
    <property type="match status" value="1"/>
</dbReference>
<evidence type="ECO:0000259" key="1">
    <source>
        <dbReference type="Pfam" id="PF04471"/>
    </source>
</evidence>
<evidence type="ECO:0000313" key="3">
    <source>
        <dbReference type="Proteomes" id="UP000185062"/>
    </source>
</evidence>
<name>A0A1N6G9S0_9PROT</name>
<dbReference type="EMBL" id="FSRO01000001">
    <property type="protein sequence ID" value="SIO04191.1"/>
    <property type="molecule type" value="Genomic_DNA"/>
</dbReference>
<gene>
    <name evidence="2" type="ORF">SAMN02743940_0612</name>
</gene>
<evidence type="ECO:0000313" key="2">
    <source>
        <dbReference type="EMBL" id="SIO04191.1"/>
    </source>
</evidence>
<dbReference type="Gene3D" id="3.40.1350.10">
    <property type="match status" value="1"/>
</dbReference>
<dbReference type="InterPro" id="IPR007560">
    <property type="entry name" value="Restrct_endonuc_IV_Mrr"/>
</dbReference>
<protein>
    <submittedName>
        <fullName evidence="2">Restriction system protein</fullName>
    </submittedName>
</protein>
<dbReference type="eggNOG" id="ENOG5033RN3">
    <property type="taxonomic scope" value="Bacteria"/>
</dbReference>
<accession>A0A1N6G9S0</accession>
<dbReference type="GO" id="GO:0009307">
    <property type="term" value="P:DNA restriction-modification system"/>
    <property type="evidence" value="ECO:0007669"/>
    <property type="project" value="InterPro"/>
</dbReference>
<dbReference type="SUPFAM" id="SSF52980">
    <property type="entry name" value="Restriction endonuclease-like"/>
    <property type="match status" value="1"/>
</dbReference>
<proteinExistence type="predicted"/>
<dbReference type="GO" id="GO:0004519">
    <property type="term" value="F:endonuclease activity"/>
    <property type="evidence" value="ECO:0007669"/>
    <property type="project" value="InterPro"/>
</dbReference>
<organism evidence="2 3">
    <name type="scientific">Nitrosomonas cryotolerans ATCC 49181</name>
    <dbReference type="NCBI Taxonomy" id="1131553"/>
    <lineage>
        <taxon>Bacteria</taxon>
        <taxon>Pseudomonadati</taxon>
        <taxon>Pseudomonadota</taxon>
        <taxon>Betaproteobacteria</taxon>
        <taxon>Nitrosomonadales</taxon>
        <taxon>Nitrosomonadaceae</taxon>
        <taxon>Nitrosomonas</taxon>
    </lineage>
</organism>
<dbReference type="InterPro" id="IPR011856">
    <property type="entry name" value="tRNA_endonuc-like_dom_sf"/>
</dbReference>
<keyword evidence="3" id="KW-1185">Reference proteome</keyword>
<dbReference type="InterPro" id="IPR011335">
    <property type="entry name" value="Restrct_endonuc-II-like"/>
</dbReference>
<dbReference type="GO" id="GO:0003677">
    <property type="term" value="F:DNA binding"/>
    <property type="evidence" value="ECO:0007669"/>
    <property type="project" value="InterPro"/>
</dbReference>
<dbReference type="AlphaFoldDB" id="A0A1N6G9S0"/>
<reference evidence="2 3" key="1">
    <citation type="submission" date="2016-12" db="EMBL/GenBank/DDBJ databases">
        <authorList>
            <person name="Song W.-J."/>
            <person name="Kurnit D.M."/>
        </authorList>
    </citation>
    <scope>NUCLEOTIDE SEQUENCE [LARGE SCALE GENOMIC DNA]</scope>
    <source>
        <strain evidence="2 3">ATCC 49181</strain>
    </source>
</reference>
<feature type="domain" description="Restriction endonuclease type IV Mrr" evidence="1">
    <location>
        <begin position="192"/>
        <end position="304"/>
    </location>
</feature>